<dbReference type="PANTHER" id="PTHR35535:SF1">
    <property type="entry name" value="HEAT SHOCK PROTEIN HSLJ"/>
    <property type="match status" value="1"/>
</dbReference>
<dbReference type="RefSeq" id="WP_219040178.1">
    <property type="nucleotide sequence ID" value="NZ_JAHWDF010000008.1"/>
</dbReference>
<protein>
    <submittedName>
        <fullName evidence="3">META domain-containing protein</fullName>
    </submittedName>
</protein>
<feature type="domain" description="DUF306" evidence="2">
    <location>
        <begin position="27"/>
        <end position="131"/>
    </location>
</feature>
<dbReference type="InterPro" id="IPR053147">
    <property type="entry name" value="Hsp_HslJ-like"/>
</dbReference>
<evidence type="ECO:0000313" key="4">
    <source>
        <dbReference type="Proteomes" id="UP000719267"/>
    </source>
</evidence>
<evidence type="ECO:0000256" key="1">
    <source>
        <dbReference type="SAM" id="SignalP"/>
    </source>
</evidence>
<dbReference type="PANTHER" id="PTHR35535">
    <property type="entry name" value="HEAT SHOCK PROTEIN HSLJ"/>
    <property type="match status" value="1"/>
</dbReference>
<comment type="caution">
    <text evidence="3">The sequence shown here is derived from an EMBL/GenBank/DDBJ whole genome shotgun (WGS) entry which is preliminary data.</text>
</comment>
<organism evidence="3 4">
    <name type="scientific">Mesonia aestuariivivens</name>
    <dbReference type="NCBI Taxonomy" id="2796128"/>
    <lineage>
        <taxon>Bacteria</taxon>
        <taxon>Pseudomonadati</taxon>
        <taxon>Bacteroidota</taxon>
        <taxon>Flavobacteriia</taxon>
        <taxon>Flavobacteriales</taxon>
        <taxon>Flavobacteriaceae</taxon>
        <taxon>Mesonia</taxon>
    </lineage>
</organism>
<evidence type="ECO:0000313" key="3">
    <source>
        <dbReference type="EMBL" id="MBW2961889.1"/>
    </source>
</evidence>
<dbReference type="Proteomes" id="UP000719267">
    <property type="component" value="Unassembled WGS sequence"/>
</dbReference>
<gene>
    <name evidence="3" type="ORF">KW502_08765</name>
</gene>
<accession>A0ABS6W478</accession>
<proteinExistence type="predicted"/>
<evidence type="ECO:0000259" key="2">
    <source>
        <dbReference type="Pfam" id="PF03724"/>
    </source>
</evidence>
<keyword evidence="4" id="KW-1185">Reference proteome</keyword>
<dbReference type="Pfam" id="PF03724">
    <property type="entry name" value="META"/>
    <property type="match status" value="1"/>
</dbReference>
<feature type="chain" id="PRO_5045050070" evidence="1">
    <location>
        <begin position="23"/>
        <end position="137"/>
    </location>
</feature>
<feature type="signal peptide" evidence="1">
    <location>
        <begin position="1"/>
        <end position="22"/>
    </location>
</feature>
<dbReference type="PROSITE" id="PS51257">
    <property type="entry name" value="PROKAR_LIPOPROTEIN"/>
    <property type="match status" value="1"/>
</dbReference>
<sequence>MKLKLFVLFFAALSISSCKDVADNSTKTLMTSEYLVEKIGENNIEKYKLTLNFNIEENKVNGFSGCNQYYGSLKTSKENKVEFGNIGSTRMMCEEKMQLENRFLETLQQTEIYELSSEKLLLKNEEGKVIIEAKKKN</sequence>
<keyword evidence="1" id="KW-0732">Signal</keyword>
<name>A0ABS6W478_9FLAO</name>
<reference evidence="3 4" key="1">
    <citation type="submission" date="2021-07" db="EMBL/GenBank/DDBJ databases">
        <title>Mesonia aestuariivivens sp. nov., isolated from a tidal flat.</title>
        <authorList>
            <person name="Kim Y.-O."/>
            <person name="Yoon J.-H."/>
        </authorList>
    </citation>
    <scope>NUCLEOTIDE SEQUENCE [LARGE SCALE GENOMIC DNA]</scope>
    <source>
        <strain evidence="3 4">JHPTF-M18</strain>
    </source>
</reference>
<dbReference type="EMBL" id="JAHWDF010000008">
    <property type="protein sequence ID" value="MBW2961889.1"/>
    <property type="molecule type" value="Genomic_DNA"/>
</dbReference>
<dbReference type="InterPro" id="IPR005184">
    <property type="entry name" value="DUF306_Meta_HslJ"/>
</dbReference>